<organism evidence="5 6">
    <name type="scientific">Kwoniella dejecticola CBS 10117</name>
    <dbReference type="NCBI Taxonomy" id="1296121"/>
    <lineage>
        <taxon>Eukaryota</taxon>
        <taxon>Fungi</taxon>
        <taxon>Dikarya</taxon>
        <taxon>Basidiomycota</taxon>
        <taxon>Agaricomycotina</taxon>
        <taxon>Tremellomycetes</taxon>
        <taxon>Tremellales</taxon>
        <taxon>Cryptococcaceae</taxon>
        <taxon>Kwoniella</taxon>
    </lineage>
</organism>
<feature type="binding site" evidence="2">
    <location>
        <position position="399"/>
    </location>
    <ligand>
        <name>L-glutamate</name>
        <dbReference type="ChEBI" id="CHEBI:29985"/>
    </ligand>
</feature>
<comment type="pathway">
    <text evidence="3">Sulfur metabolism; glutathione metabolism.</text>
</comment>
<evidence type="ECO:0000256" key="4">
    <source>
        <dbReference type="SAM" id="MobiDB-lite"/>
    </source>
</evidence>
<dbReference type="AlphaFoldDB" id="A0AAJ8KI15"/>
<dbReference type="InterPro" id="IPR043137">
    <property type="entry name" value="GGT_ssub_C"/>
</dbReference>
<dbReference type="GO" id="GO:0006751">
    <property type="term" value="P:glutathione catabolic process"/>
    <property type="evidence" value="ECO:0007669"/>
    <property type="project" value="UniProtKB-UniRule"/>
</dbReference>
<dbReference type="EMBL" id="CP144530">
    <property type="protein sequence ID" value="WWC58749.1"/>
    <property type="molecule type" value="Genomic_DNA"/>
</dbReference>
<dbReference type="SUPFAM" id="SSF56235">
    <property type="entry name" value="N-terminal nucleophile aminohydrolases (Ntn hydrolases)"/>
    <property type="match status" value="1"/>
</dbReference>
<dbReference type="GO" id="GO:0103068">
    <property type="term" value="F:leukotriene C4 gamma-glutamyl transferase activity"/>
    <property type="evidence" value="ECO:0007669"/>
    <property type="project" value="UniProtKB-EC"/>
</dbReference>
<dbReference type="InterPro" id="IPR029055">
    <property type="entry name" value="Ntn_hydrolases_N"/>
</dbReference>
<comment type="catalytic activity">
    <reaction evidence="3">
        <text>an S-substituted glutathione + H2O = an S-substituted L-cysteinylglycine + L-glutamate</text>
        <dbReference type="Rhea" id="RHEA:59468"/>
        <dbReference type="ChEBI" id="CHEBI:15377"/>
        <dbReference type="ChEBI" id="CHEBI:29985"/>
        <dbReference type="ChEBI" id="CHEBI:90779"/>
        <dbReference type="ChEBI" id="CHEBI:143103"/>
        <dbReference type="EC" id="3.4.19.13"/>
    </reaction>
</comment>
<keyword evidence="3" id="KW-0012">Acyltransferase</keyword>
<evidence type="ECO:0000256" key="3">
    <source>
        <dbReference type="RuleBase" id="RU368068"/>
    </source>
</evidence>
<feature type="region of interest" description="Disordered" evidence="4">
    <location>
        <begin position="539"/>
        <end position="605"/>
    </location>
</feature>
<feature type="binding site" evidence="2">
    <location>
        <position position="70"/>
    </location>
    <ligand>
        <name>L-glutamate</name>
        <dbReference type="ChEBI" id="CHEBI:29985"/>
    </ligand>
</feature>
<comment type="catalytic activity">
    <reaction evidence="3">
        <text>glutathione + H2O = L-cysteinylglycine + L-glutamate</text>
        <dbReference type="Rhea" id="RHEA:28807"/>
        <dbReference type="ChEBI" id="CHEBI:15377"/>
        <dbReference type="ChEBI" id="CHEBI:29985"/>
        <dbReference type="ChEBI" id="CHEBI:57925"/>
        <dbReference type="ChEBI" id="CHEBI:61694"/>
        <dbReference type="EC" id="3.4.19.13"/>
    </reaction>
</comment>
<feature type="compositionally biased region" description="Basic and acidic residues" evidence="4">
    <location>
        <begin position="572"/>
        <end position="593"/>
    </location>
</feature>
<dbReference type="Gene3D" id="3.60.20.40">
    <property type="match status" value="1"/>
</dbReference>
<dbReference type="GeneID" id="28965000"/>
<dbReference type="InterPro" id="IPR043138">
    <property type="entry name" value="GGT_lsub"/>
</dbReference>
<keyword evidence="3" id="KW-0378">Hydrolase</keyword>
<proteinExistence type="predicted"/>
<dbReference type="KEGG" id="kdj:28965000"/>
<feature type="binding site" evidence="2">
    <location>
        <begin position="427"/>
        <end position="428"/>
    </location>
    <ligand>
        <name>L-glutamate</name>
        <dbReference type="ChEBI" id="CHEBI:29985"/>
    </ligand>
</feature>
<dbReference type="Gene3D" id="1.10.246.130">
    <property type="match status" value="1"/>
</dbReference>
<dbReference type="PRINTS" id="PR01210">
    <property type="entry name" value="GGTRANSPTASE"/>
</dbReference>
<feature type="active site" description="Nucleophile" evidence="1">
    <location>
        <position position="357"/>
    </location>
</feature>
<reference evidence="5" key="1">
    <citation type="submission" date="2013-07" db="EMBL/GenBank/DDBJ databases">
        <authorList>
            <consortium name="The Broad Institute Genome Sequencing Platform"/>
            <person name="Cuomo C."/>
            <person name="Litvintseva A."/>
            <person name="Chen Y."/>
            <person name="Heitman J."/>
            <person name="Sun S."/>
            <person name="Springer D."/>
            <person name="Dromer F."/>
            <person name="Young S.K."/>
            <person name="Zeng Q."/>
            <person name="Gargeya S."/>
            <person name="Fitzgerald M."/>
            <person name="Abouelleil A."/>
            <person name="Alvarado L."/>
            <person name="Berlin A.M."/>
            <person name="Chapman S.B."/>
            <person name="Dewar J."/>
            <person name="Goldberg J."/>
            <person name="Griggs A."/>
            <person name="Gujja S."/>
            <person name="Hansen M."/>
            <person name="Howarth C."/>
            <person name="Imamovic A."/>
            <person name="Larimer J."/>
            <person name="McCowan C."/>
            <person name="Murphy C."/>
            <person name="Pearson M."/>
            <person name="Priest M."/>
            <person name="Roberts A."/>
            <person name="Saif S."/>
            <person name="Shea T."/>
            <person name="Sykes S."/>
            <person name="Wortman J."/>
            <person name="Nusbaum C."/>
            <person name="Birren B."/>
        </authorList>
    </citation>
    <scope>NUCLEOTIDE SEQUENCE</scope>
    <source>
        <strain evidence="5">CBS 10117</strain>
    </source>
</reference>
<dbReference type="GO" id="GO:0036374">
    <property type="term" value="F:glutathione hydrolase activity"/>
    <property type="evidence" value="ECO:0007669"/>
    <property type="project" value="UniProtKB-UniRule"/>
</dbReference>
<feature type="binding site" evidence="2">
    <location>
        <position position="451"/>
    </location>
    <ligand>
        <name>L-glutamate</name>
        <dbReference type="ChEBI" id="CHEBI:29985"/>
    </ligand>
</feature>
<feature type="compositionally biased region" description="Basic and acidic residues" evidence="4">
    <location>
        <begin position="541"/>
        <end position="560"/>
    </location>
</feature>
<reference evidence="5" key="2">
    <citation type="submission" date="2024-02" db="EMBL/GenBank/DDBJ databases">
        <title>Comparative genomics of Cryptococcus and Kwoniella reveals pathogenesis evolution and contrasting modes of karyotype evolution via chromosome fusion or intercentromeric recombination.</title>
        <authorList>
            <person name="Coelho M.A."/>
            <person name="David-Palma M."/>
            <person name="Shea T."/>
            <person name="Bowers K."/>
            <person name="McGinley-Smith S."/>
            <person name="Mohammad A.W."/>
            <person name="Gnirke A."/>
            <person name="Yurkov A.M."/>
            <person name="Nowrousian M."/>
            <person name="Sun S."/>
            <person name="Cuomo C.A."/>
            <person name="Heitman J."/>
        </authorList>
    </citation>
    <scope>NUCLEOTIDE SEQUENCE</scope>
    <source>
        <strain evidence="5">CBS 10117</strain>
    </source>
</reference>
<accession>A0AAJ8KI15</accession>
<dbReference type="Pfam" id="PF01019">
    <property type="entry name" value="G_glu_transpept"/>
    <property type="match status" value="2"/>
</dbReference>
<evidence type="ECO:0000256" key="2">
    <source>
        <dbReference type="PIRSR" id="PIRSR600101-2"/>
    </source>
</evidence>
<dbReference type="InterPro" id="IPR000101">
    <property type="entry name" value="GGT_peptidase"/>
</dbReference>
<evidence type="ECO:0000313" key="6">
    <source>
        <dbReference type="Proteomes" id="UP000078595"/>
    </source>
</evidence>
<gene>
    <name evidence="5" type="ORF">I303_101293</name>
</gene>
<evidence type="ECO:0000313" key="5">
    <source>
        <dbReference type="EMBL" id="WWC58749.1"/>
    </source>
</evidence>
<protein>
    <recommendedName>
        <fullName evidence="3">Glutathione hydrolase</fullName>
        <ecNumber evidence="3">2.3.2.2</ecNumber>
        <ecNumber evidence="3">3.4.19.13</ecNumber>
    </recommendedName>
    <alternativeName>
        <fullName evidence="3">Gamma-glutamyltransferase</fullName>
    </alternativeName>
    <alternativeName>
        <fullName evidence="3">Gamma-glutamyltranspeptidase</fullName>
    </alternativeName>
</protein>
<sequence length="605" mass="65682">MVLSGAVTSEDTRASEIGTQILSAGGNAVDAIIATIIAVNTLCPYHSDLGGGGFAILRTPQGGYKSLNFRHIAPAAASSEFYKDPNVSTSIGGAAVAVPGELKGLEELHKGYGKLPWEALFEPSIKLAQEGFEVKQDLHDVDPLTCCVRFITAACVPPGSSNLKGSWMEHDPSFSSLFIDGQAISPGSTWKRPEYAKTLKKISREGSEAFYTGEIAQAIVDVVRERGGLMTLDDLKNYNVEWNEPLSLDYKGYTIRSTPAPASGAIFLSALGMLSECQHQGEGSIEDLHVLTESLRLAYGQRTALGDPNFVPGLQEKQLSWLSPESIKERSKLITDKTHPPDYYKPPNVEIVNDHGTSNITAADSEGMVVSITTTVGLGWGSHIMVPGYGFILNDSMDDFSVEGRPNGTGYEPQVANYVYGGKRPLSSSCPYIISHKTTNEPLASGGAAGGSTIISANVQVARNILEYQASAEESLRMNRLHNQILPNVSRLERKSFHQDITIAGFTEKQAKALEARGHQVEWVDKNFSVPVVIKFNSQEQGEHQEGQETRWEVAAEPRRNNTGGSVYIAPTREEKKKEKGRQKGEGRKEGCKGCENCSNANTDW</sequence>
<dbReference type="Proteomes" id="UP000078595">
    <property type="component" value="Chromosome 1"/>
</dbReference>
<comment type="function">
    <text evidence="3">Cleaves the gamma-glutamyl peptide bond of glutathione and glutathione conjugates.</text>
</comment>
<name>A0AAJ8KI15_9TREE</name>
<dbReference type="EC" id="2.3.2.2" evidence="3"/>
<keyword evidence="3" id="KW-0808">Transferase</keyword>
<dbReference type="RefSeq" id="XP_065824383.1">
    <property type="nucleotide sequence ID" value="XM_065968311.1"/>
</dbReference>
<keyword evidence="6" id="KW-1185">Reference proteome</keyword>
<dbReference type="PANTHER" id="PTHR11686">
    <property type="entry name" value="GAMMA GLUTAMYL TRANSPEPTIDASE"/>
    <property type="match status" value="1"/>
</dbReference>
<dbReference type="EC" id="3.4.19.13" evidence="3"/>
<evidence type="ECO:0000256" key="1">
    <source>
        <dbReference type="PIRSR" id="PIRSR600101-1"/>
    </source>
</evidence>
<dbReference type="PANTHER" id="PTHR11686:SF62">
    <property type="entry name" value="GLUTATHIONE HYDROLASE"/>
    <property type="match status" value="1"/>
</dbReference>
<comment type="catalytic activity">
    <reaction evidence="3">
        <text>an N-terminal (5-L-glutamyl)-[peptide] + an alpha-amino acid = 5-L-glutamyl amino acid + an N-terminal L-alpha-aminoacyl-[peptide]</text>
        <dbReference type="Rhea" id="RHEA:23904"/>
        <dbReference type="Rhea" id="RHEA-COMP:9780"/>
        <dbReference type="Rhea" id="RHEA-COMP:9795"/>
        <dbReference type="ChEBI" id="CHEBI:77644"/>
        <dbReference type="ChEBI" id="CHEBI:78597"/>
        <dbReference type="ChEBI" id="CHEBI:78599"/>
        <dbReference type="ChEBI" id="CHEBI:78608"/>
        <dbReference type="EC" id="2.3.2.2"/>
    </reaction>
</comment>
<dbReference type="GO" id="GO:0005886">
    <property type="term" value="C:plasma membrane"/>
    <property type="evidence" value="ECO:0007669"/>
    <property type="project" value="TreeGrafter"/>
</dbReference>